<accession>M4BMN8</accession>
<dbReference type="VEuPathDB" id="FungiDB:HpaG807675"/>
<reference evidence="5" key="1">
    <citation type="journal article" date="2010" name="Science">
        <title>Signatures of adaptation to obligate biotrophy in the Hyaloperonospora arabidopsidis genome.</title>
        <authorList>
            <person name="Baxter L."/>
            <person name="Tripathy S."/>
            <person name="Ishaque N."/>
            <person name="Boot N."/>
            <person name="Cabral A."/>
            <person name="Kemen E."/>
            <person name="Thines M."/>
            <person name="Ah-Fong A."/>
            <person name="Anderson R."/>
            <person name="Badejoko W."/>
            <person name="Bittner-Eddy P."/>
            <person name="Boore J.L."/>
            <person name="Chibucos M.C."/>
            <person name="Coates M."/>
            <person name="Dehal P."/>
            <person name="Delehaunty K."/>
            <person name="Dong S."/>
            <person name="Downton P."/>
            <person name="Dumas B."/>
            <person name="Fabro G."/>
            <person name="Fronick C."/>
            <person name="Fuerstenberg S.I."/>
            <person name="Fulton L."/>
            <person name="Gaulin E."/>
            <person name="Govers F."/>
            <person name="Hughes L."/>
            <person name="Humphray S."/>
            <person name="Jiang R.H."/>
            <person name="Judelson H."/>
            <person name="Kamoun S."/>
            <person name="Kyung K."/>
            <person name="Meijer H."/>
            <person name="Minx P."/>
            <person name="Morris P."/>
            <person name="Nelson J."/>
            <person name="Phuntumart V."/>
            <person name="Qutob D."/>
            <person name="Rehmany A."/>
            <person name="Rougon-Cardoso A."/>
            <person name="Ryden P."/>
            <person name="Torto-Alalibo T."/>
            <person name="Studholme D."/>
            <person name="Wang Y."/>
            <person name="Win J."/>
            <person name="Wood J."/>
            <person name="Clifton S.W."/>
            <person name="Rogers J."/>
            <person name="Van den Ackerveken G."/>
            <person name="Jones J.D."/>
            <person name="McDowell J.M."/>
            <person name="Beynon J."/>
            <person name="Tyler B.M."/>
        </authorList>
    </citation>
    <scope>NUCLEOTIDE SEQUENCE [LARGE SCALE GENOMIC DNA]</scope>
    <source>
        <strain evidence="5">Emoy2</strain>
    </source>
</reference>
<dbReference type="EMBL" id="JH598426">
    <property type="status" value="NOT_ANNOTATED_CDS"/>
    <property type="molecule type" value="Genomic_DNA"/>
</dbReference>
<organism evidence="4 5">
    <name type="scientific">Hyaloperonospora arabidopsidis (strain Emoy2)</name>
    <name type="common">Downy mildew agent</name>
    <name type="synonym">Peronospora arabidopsidis</name>
    <dbReference type="NCBI Taxonomy" id="559515"/>
    <lineage>
        <taxon>Eukaryota</taxon>
        <taxon>Sar</taxon>
        <taxon>Stramenopiles</taxon>
        <taxon>Oomycota</taxon>
        <taxon>Peronosporomycetes</taxon>
        <taxon>Peronosporales</taxon>
        <taxon>Peronosporaceae</taxon>
        <taxon>Hyaloperonospora</taxon>
    </lineage>
</organism>
<evidence type="ECO:0000313" key="5">
    <source>
        <dbReference type="Proteomes" id="UP000011713"/>
    </source>
</evidence>
<dbReference type="AlphaFoldDB" id="M4BMN8"/>
<proteinExistence type="predicted"/>
<evidence type="ECO:0000256" key="1">
    <source>
        <dbReference type="SAM" id="Coils"/>
    </source>
</evidence>
<dbReference type="EnsemblProtists" id="HpaT807675">
    <property type="protein sequence ID" value="HpaP807675"/>
    <property type="gene ID" value="HpaG807675"/>
</dbReference>
<dbReference type="InParanoid" id="M4BMN8"/>
<dbReference type="HOGENOM" id="CLU_656330_0_0_1"/>
<name>M4BMN8_HYAAE</name>
<feature type="region of interest" description="Disordered" evidence="2">
    <location>
        <begin position="201"/>
        <end position="297"/>
    </location>
</feature>
<keyword evidence="3" id="KW-1133">Transmembrane helix</keyword>
<sequence length="419" mass="48057">MMSMTLRGVITAVAIVVPVLMSALRKRRRIETRYDLLLKRNHGCLLSCRIPLFDSSRLHGLDVSAKDYRTEHEYYIDVFFRHRWYHGNRNRDEGSLVQASNSFVGNIENVGRGVWLDKLIAARNKFEQKSPTGARFKLHRLSREAGLPCLSWGENCQSCVDNSVRDPREAFLPDQPYWRARISSEMYQGIETLQSLYERVGRSFDDGPPSSKGASRHTARRDRAHPSLARSGAPSCCTRVDNPATGRGNSSLILNRHGGSRYAPQGSVDHRLSTPKDVEEEEKPPPSRSTHHLDPHEMDRAIVELRENLEHERDRRYALTDLVREHRKDRESDRAKDRADYALAQLQVERDVRSLGDELATARQEISRLNGEVSSLRDQTDRLERERKNLMEILERGGYLHLRNRARTDSTGGDALRKT</sequence>
<feature type="compositionally biased region" description="Basic residues" evidence="2">
    <location>
        <begin position="214"/>
        <end position="223"/>
    </location>
</feature>
<evidence type="ECO:0000256" key="3">
    <source>
        <dbReference type="SAM" id="Phobius"/>
    </source>
</evidence>
<evidence type="ECO:0008006" key="6">
    <source>
        <dbReference type="Google" id="ProtNLM"/>
    </source>
</evidence>
<dbReference type="Proteomes" id="UP000011713">
    <property type="component" value="Unassembled WGS sequence"/>
</dbReference>
<reference evidence="4" key="2">
    <citation type="submission" date="2015-06" db="UniProtKB">
        <authorList>
            <consortium name="EnsemblProtists"/>
        </authorList>
    </citation>
    <scope>IDENTIFICATION</scope>
    <source>
        <strain evidence="4">Emoy2</strain>
    </source>
</reference>
<keyword evidence="3" id="KW-0812">Transmembrane</keyword>
<evidence type="ECO:0000256" key="2">
    <source>
        <dbReference type="SAM" id="MobiDB-lite"/>
    </source>
</evidence>
<keyword evidence="1" id="KW-0175">Coiled coil</keyword>
<feature type="coiled-coil region" evidence="1">
    <location>
        <begin position="352"/>
        <end position="396"/>
    </location>
</feature>
<feature type="transmembrane region" description="Helical" evidence="3">
    <location>
        <begin position="6"/>
        <end position="24"/>
    </location>
</feature>
<keyword evidence="5" id="KW-1185">Reference proteome</keyword>
<evidence type="ECO:0000313" key="4">
    <source>
        <dbReference type="EnsemblProtists" id="HpaP807675"/>
    </source>
</evidence>
<feature type="compositionally biased region" description="Basic and acidic residues" evidence="2">
    <location>
        <begin position="268"/>
        <end position="277"/>
    </location>
</feature>
<keyword evidence="3" id="KW-0472">Membrane</keyword>
<protein>
    <recommendedName>
        <fullName evidence="6">RxLR effector candidate protein</fullName>
    </recommendedName>
</protein>